<proteinExistence type="predicted"/>
<gene>
    <name evidence="1" type="ORF">M9H77_13851</name>
</gene>
<organism evidence="1 2">
    <name type="scientific">Catharanthus roseus</name>
    <name type="common">Madagascar periwinkle</name>
    <name type="synonym">Vinca rosea</name>
    <dbReference type="NCBI Taxonomy" id="4058"/>
    <lineage>
        <taxon>Eukaryota</taxon>
        <taxon>Viridiplantae</taxon>
        <taxon>Streptophyta</taxon>
        <taxon>Embryophyta</taxon>
        <taxon>Tracheophyta</taxon>
        <taxon>Spermatophyta</taxon>
        <taxon>Magnoliopsida</taxon>
        <taxon>eudicotyledons</taxon>
        <taxon>Gunneridae</taxon>
        <taxon>Pentapetalae</taxon>
        <taxon>asterids</taxon>
        <taxon>lamiids</taxon>
        <taxon>Gentianales</taxon>
        <taxon>Apocynaceae</taxon>
        <taxon>Rauvolfioideae</taxon>
        <taxon>Vinceae</taxon>
        <taxon>Catharanthinae</taxon>
        <taxon>Catharanthus</taxon>
    </lineage>
</organism>
<name>A0ACC0BLJ7_CATRO</name>
<evidence type="ECO:0000313" key="2">
    <source>
        <dbReference type="Proteomes" id="UP001060085"/>
    </source>
</evidence>
<keyword evidence="2" id="KW-1185">Reference proteome</keyword>
<dbReference type="Proteomes" id="UP001060085">
    <property type="component" value="Linkage Group LG03"/>
</dbReference>
<accession>A0ACC0BLJ7</accession>
<evidence type="ECO:0000313" key="1">
    <source>
        <dbReference type="EMBL" id="KAI5673487.1"/>
    </source>
</evidence>
<protein>
    <submittedName>
        <fullName evidence="1">Uncharacterized protein</fullName>
    </submittedName>
</protein>
<sequence>METQQEIHKVKINATRVISLLLLAIGNCGALLVSRLYFIYGGKRIWLSSWTQTVGFPLNLIPLTISYFIRRKKVGLTDATITLMTFPAFVAAIFIGLLAAAGSYMSAIGYARLPVSTSTIILATQLAFTAFFAFFIVKQKFNSYTINAVVLLTIGAVLLGLHASSDRPEGETKKLYILGFILLLISTACVGLIYTLTEFVYKKIKLDISFTVAMEMQLVIALSATVVSTVGMLINKDFQAIPQEAREFQLGEAKYYVVLVFSAILWQCFQLGIFGTLFSTSALVTGIFTSFLVPVTAVLGVIAYHEKFNAEKGVALVLALWGFASHFYGEFKLRNQKRAQAIQTEVDIPAEKTTIDP</sequence>
<reference evidence="2" key="1">
    <citation type="journal article" date="2023" name="Nat. Plants">
        <title>Single-cell RNA sequencing provides a high-resolution roadmap for understanding the multicellular compartmentation of specialized metabolism.</title>
        <authorList>
            <person name="Sun S."/>
            <person name="Shen X."/>
            <person name="Li Y."/>
            <person name="Li Y."/>
            <person name="Wang S."/>
            <person name="Li R."/>
            <person name="Zhang H."/>
            <person name="Shen G."/>
            <person name="Guo B."/>
            <person name="Wei J."/>
            <person name="Xu J."/>
            <person name="St-Pierre B."/>
            <person name="Chen S."/>
            <person name="Sun C."/>
        </authorList>
    </citation>
    <scope>NUCLEOTIDE SEQUENCE [LARGE SCALE GENOMIC DNA]</scope>
</reference>
<dbReference type="EMBL" id="CM044703">
    <property type="protein sequence ID" value="KAI5673487.1"/>
    <property type="molecule type" value="Genomic_DNA"/>
</dbReference>
<comment type="caution">
    <text evidence="1">The sequence shown here is derived from an EMBL/GenBank/DDBJ whole genome shotgun (WGS) entry which is preliminary data.</text>
</comment>